<dbReference type="InterPro" id="IPR038765">
    <property type="entry name" value="Papain-like_cys_pep_sf"/>
</dbReference>
<protein>
    <submittedName>
        <fullName evidence="2">Uncharacterized protein</fullName>
    </submittedName>
</protein>
<evidence type="ECO:0000313" key="2">
    <source>
        <dbReference type="EMBL" id="GAD80144.1"/>
    </source>
</evidence>
<dbReference type="AlphaFoldDB" id="U3CFY8"/>
<comment type="caution">
    <text evidence="2">The sequence shown here is derived from an EMBL/GenBank/DDBJ whole genome shotgun (WGS) entry which is preliminary data.</text>
</comment>
<dbReference type="Proteomes" id="UP000016562">
    <property type="component" value="Unassembled WGS sequence"/>
</dbReference>
<accession>U3CFY8</accession>
<sequence length="227" mass="25915">MITHIEQLMLEHFRNVPFHNLNLLFSGLGENKIPGGTCSDKTLTFLADARDIGANAYLHTAYIGGKEIHRLVRINVDGRSFYADIGNGWPALRLFPADEAISFECFGMKYRTEVNNEWVLVFHEKQGRESLQMEINTIPRSDREIFAQINSRYSSGIQYPFSNSLRFSLIVGGAFLFLRGNQLERYSKSGFTAKELDEQDIPKAIQKEFGFDVSSFFLLKNSRLKSI</sequence>
<dbReference type="OrthoDB" id="9804872at2"/>
<comment type="similarity">
    <text evidence="1">Belongs to the arylamine N-acetyltransferase family.</text>
</comment>
<dbReference type="Gene3D" id="3.30.2140.20">
    <property type="match status" value="1"/>
</dbReference>
<keyword evidence="3" id="KW-1185">Reference proteome</keyword>
<reference evidence="2 3" key="1">
    <citation type="submission" date="2013-09" db="EMBL/GenBank/DDBJ databases">
        <title>Whole genome shotgun sequence of Vibrio ezurae NBRC 102218.</title>
        <authorList>
            <person name="Yoshida I."/>
            <person name="Hosoyama A."/>
            <person name="Numata M."/>
            <person name="Hashimoto M."/>
            <person name="Hosoyama Y."/>
            <person name="Tsuchikane K."/>
            <person name="Noguchi M."/>
            <person name="Hirakata S."/>
            <person name="Ichikawa N."/>
            <person name="Ohji S."/>
            <person name="Yamazoe A."/>
            <person name="Fujita N."/>
        </authorList>
    </citation>
    <scope>NUCLEOTIDE SEQUENCE [LARGE SCALE GENOMIC DNA]</scope>
    <source>
        <strain evidence="2 3">NBRC 102218</strain>
    </source>
</reference>
<evidence type="ECO:0000256" key="1">
    <source>
        <dbReference type="ARBA" id="ARBA00006547"/>
    </source>
</evidence>
<dbReference type="InterPro" id="IPR053710">
    <property type="entry name" value="Arylamine_NAT_domain_sf"/>
</dbReference>
<name>U3CFY8_9VIBR</name>
<dbReference type="STRING" id="1219080.VEZ01S_25_00270"/>
<dbReference type="InterPro" id="IPR001447">
    <property type="entry name" value="Arylamine_N-AcTrfase"/>
</dbReference>
<dbReference type="Pfam" id="PF00797">
    <property type="entry name" value="Acetyltransf_2"/>
    <property type="match status" value="1"/>
</dbReference>
<dbReference type="RefSeq" id="WP_021713852.1">
    <property type="nucleotide sequence ID" value="NZ_BATM01000025.1"/>
</dbReference>
<dbReference type="eggNOG" id="COG2162">
    <property type="taxonomic scope" value="Bacteria"/>
</dbReference>
<dbReference type="SUPFAM" id="SSF54001">
    <property type="entry name" value="Cysteine proteinases"/>
    <property type="match status" value="1"/>
</dbReference>
<gene>
    <name evidence="2" type="ORF">VEZ01S_25_00270</name>
</gene>
<organism evidence="2 3">
    <name type="scientific">Vibrio ezurae NBRC 102218</name>
    <dbReference type="NCBI Taxonomy" id="1219080"/>
    <lineage>
        <taxon>Bacteria</taxon>
        <taxon>Pseudomonadati</taxon>
        <taxon>Pseudomonadota</taxon>
        <taxon>Gammaproteobacteria</taxon>
        <taxon>Vibrionales</taxon>
        <taxon>Vibrionaceae</taxon>
        <taxon>Vibrio</taxon>
    </lineage>
</organism>
<dbReference type="GO" id="GO:0016407">
    <property type="term" value="F:acetyltransferase activity"/>
    <property type="evidence" value="ECO:0007669"/>
    <property type="project" value="InterPro"/>
</dbReference>
<proteinExistence type="inferred from homology"/>
<dbReference type="EMBL" id="BATM01000025">
    <property type="protein sequence ID" value="GAD80144.1"/>
    <property type="molecule type" value="Genomic_DNA"/>
</dbReference>
<evidence type="ECO:0000313" key="3">
    <source>
        <dbReference type="Proteomes" id="UP000016562"/>
    </source>
</evidence>